<dbReference type="GO" id="GO:0002181">
    <property type="term" value="P:cytoplasmic translation"/>
    <property type="evidence" value="ECO:0007669"/>
    <property type="project" value="TreeGrafter"/>
</dbReference>
<evidence type="ECO:0000256" key="4">
    <source>
        <dbReference type="ARBA" id="ARBA00034092"/>
    </source>
</evidence>
<protein>
    <recommendedName>
        <fullName evidence="5">Large ribosomal subunit protein eL6</fullName>
    </recommendedName>
    <alternativeName>
        <fullName evidence="6">60S ribosomal protein L6</fullName>
    </alternativeName>
</protein>
<dbReference type="GO" id="GO:0000027">
    <property type="term" value="P:ribosomal large subunit assembly"/>
    <property type="evidence" value="ECO:0007669"/>
    <property type="project" value="TreeGrafter"/>
</dbReference>
<dbReference type="AlphaFoldDB" id="A0A0U2V1L7"/>
<dbReference type="Gene3D" id="2.30.30.30">
    <property type="match status" value="1"/>
</dbReference>
<dbReference type="InterPro" id="IPR014722">
    <property type="entry name" value="Rib_uL2_dom2"/>
</dbReference>
<evidence type="ECO:0000256" key="7">
    <source>
        <dbReference type="ARBA" id="ARBA00046388"/>
    </source>
</evidence>
<name>A0A0U2V1L7_ACAPC</name>
<evidence type="ECO:0000256" key="5">
    <source>
        <dbReference type="ARBA" id="ARBA00035233"/>
    </source>
</evidence>
<organism evidence="9">
    <name type="scientific">Acartia pacifica</name>
    <name type="common">Copepod</name>
    <dbReference type="NCBI Taxonomy" id="335913"/>
    <lineage>
        <taxon>Eukaryota</taxon>
        <taxon>Metazoa</taxon>
        <taxon>Ecdysozoa</taxon>
        <taxon>Arthropoda</taxon>
        <taxon>Crustacea</taxon>
        <taxon>Multicrustacea</taxon>
        <taxon>Hexanauplia</taxon>
        <taxon>Copepoda</taxon>
        <taxon>Calanoida</taxon>
        <taxon>Acartiidae</taxon>
        <taxon>Acartia</taxon>
    </lineage>
</organism>
<comment type="function">
    <text evidence="4">Component of the large ribosomal subunit. The ribosome is a large ribonucleoprotein complex responsible for the synthesis of proteins in the cell.</text>
</comment>
<proteinExistence type="evidence at transcript level"/>
<dbReference type="FunFam" id="2.30.30.30:FF:000014">
    <property type="entry name" value="60S ribosomal protein L6"/>
    <property type="match status" value="1"/>
</dbReference>
<dbReference type="InterPro" id="IPR041997">
    <property type="entry name" value="Ribosomal_eL6_KOW"/>
</dbReference>
<evidence type="ECO:0000256" key="6">
    <source>
        <dbReference type="ARBA" id="ARBA00035351"/>
    </source>
</evidence>
<dbReference type="Pfam" id="PF03868">
    <property type="entry name" value="Ribosomal_L6e_N"/>
    <property type="match status" value="1"/>
</dbReference>
<dbReference type="EMBL" id="KT754627">
    <property type="protein sequence ID" value="ALS04461.1"/>
    <property type="molecule type" value="mRNA"/>
</dbReference>
<dbReference type="GO" id="GO:0003735">
    <property type="term" value="F:structural constituent of ribosome"/>
    <property type="evidence" value="ECO:0007669"/>
    <property type="project" value="InterPro"/>
</dbReference>
<dbReference type="CDD" id="cd13156">
    <property type="entry name" value="KOW_RPL6"/>
    <property type="match status" value="1"/>
</dbReference>
<evidence type="ECO:0000256" key="1">
    <source>
        <dbReference type="ARBA" id="ARBA00010592"/>
    </source>
</evidence>
<dbReference type="SUPFAM" id="SSF50104">
    <property type="entry name" value="Translation proteins SH3-like domain"/>
    <property type="match status" value="1"/>
</dbReference>
<evidence type="ECO:0000256" key="3">
    <source>
        <dbReference type="ARBA" id="ARBA00023274"/>
    </source>
</evidence>
<dbReference type="InterPro" id="IPR005568">
    <property type="entry name" value="Ribosomal_uL6_N"/>
</dbReference>
<dbReference type="PANTHER" id="PTHR10715:SF0">
    <property type="entry name" value="LARGE RIBOSOMAL SUBUNIT PROTEIN EL6"/>
    <property type="match status" value="1"/>
</dbReference>
<comment type="similarity">
    <text evidence="1">Belongs to the eukaryotic ribosomal protein eL6 family.</text>
</comment>
<dbReference type="GO" id="GO:0022625">
    <property type="term" value="C:cytosolic large ribosomal subunit"/>
    <property type="evidence" value="ECO:0007669"/>
    <property type="project" value="TreeGrafter"/>
</dbReference>
<keyword evidence="3" id="KW-0687">Ribonucleoprotein</keyword>
<evidence type="ECO:0000313" key="9">
    <source>
        <dbReference type="EMBL" id="ALS04460.1"/>
    </source>
</evidence>
<dbReference type="InterPro" id="IPR000915">
    <property type="entry name" value="60S_ribosomal_eL6"/>
</dbReference>
<evidence type="ECO:0000256" key="2">
    <source>
        <dbReference type="ARBA" id="ARBA00022980"/>
    </source>
</evidence>
<dbReference type="InterPro" id="IPR008991">
    <property type="entry name" value="Translation_prot_SH3-like_sf"/>
</dbReference>
<evidence type="ECO:0000259" key="8">
    <source>
        <dbReference type="Pfam" id="PF03868"/>
    </source>
</evidence>
<dbReference type="PANTHER" id="PTHR10715">
    <property type="entry name" value="60S RIBOSOMAL PROTEIN L6"/>
    <property type="match status" value="1"/>
</dbReference>
<dbReference type="GO" id="GO:0003723">
    <property type="term" value="F:RNA binding"/>
    <property type="evidence" value="ECO:0007669"/>
    <property type="project" value="TreeGrafter"/>
</dbReference>
<keyword evidence="2 9" id="KW-0689">Ribosomal protein</keyword>
<feature type="domain" description="Large ribosomal subunit protein uL6 N-terminal" evidence="8">
    <location>
        <begin position="2"/>
        <end position="56"/>
    </location>
</feature>
<reference evidence="9" key="1">
    <citation type="journal article" date="2015" name="Sci. Rep.">
        <title>Spliced leader RNA trans-splicing discovered in copepods.</title>
        <authorList>
            <person name="Yang F."/>
            <person name="Xu D."/>
            <person name="Zhuang Y."/>
            <person name="Yi X."/>
            <person name="Huang Y."/>
            <person name="Chen H."/>
            <person name="Lin S."/>
            <person name="Campbell D.A."/>
            <person name="Sturm N.R."/>
            <person name="Liu G."/>
            <person name="Zhang H."/>
        </authorList>
    </citation>
    <scope>NUCLEOTIDE SEQUENCE</scope>
</reference>
<dbReference type="EMBL" id="KT754626">
    <property type="protein sequence ID" value="ALS04460.1"/>
    <property type="molecule type" value="mRNA"/>
</dbReference>
<sequence length="250" mass="28112">MAKNKNKGNPRNYTLASGVSRFSKSAMYHKKAIYKFLKKKAPAKKGERKAVFVEKKVGGAKNGETRMVRVRKLANDYPTATKLVGKKNRSCHKSHTAKLRKSLAPGVVAIVLAGNHKGKHVVVLKQLESGLLLVTGPFKLNGCPLRRINQRYVIATKTTVDISGVKVPDTLNDDYFRRVKATENVKKDGVFSENKKVKYTISEQRKKDQVEVDKQVMAVLGKHPESAMMKQYLASQFKLQKGQYPHKMIF</sequence>
<comment type="subunit">
    <text evidence="7">Component of the large ribosomal subunit. May bind IPO9 with low affinity.</text>
</comment>
<dbReference type="Pfam" id="PF01159">
    <property type="entry name" value="Ribosomal_L6e"/>
    <property type="match status" value="1"/>
</dbReference>
<accession>A0A0U2V1L7</accession>